<dbReference type="PATRIC" id="fig|1121338.3.peg.909"/>
<accession>A0A151B5Q5</accession>
<evidence type="ECO:0000313" key="5">
    <source>
        <dbReference type="EMBL" id="KYH35261.1"/>
    </source>
</evidence>
<dbReference type="CDD" id="cd06257">
    <property type="entry name" value="DnaJ"/>
    <property type="match status" value="1"/>
</dbReference>
<dbReference type="PRINTS" id="PR00625">
    <property type="entry name" value="JDOMAIN"/>
</dbReference>
<dbReference type="InterPro" id="IPR018253">
    <property type="entry name" value="DnaJ_domain_CS"/>
</dbReference>
<dbReference type="InterPro" id="IPR004027">
    <property type="entry name" value="SEC_C_motif"/>
</dbReference>
<dbReference type="Pfam" id="PF00226">
    <property type="entry name" value="DnaJ"/>
    <property type="match status" value="1"/>
</dbReference>
<dbReference type="STRING" id="1121338.CLTEP_08860"/>
<evidence type="ECO:0000256" key="2">
    <source>
        <dbReference type="ARBA" id="ARBA00023186"/>
    </source>
</evidence>
<keyword evidence="6" id="KW-1185">Reference proteome</keyword>
<evidence type="ECO:0000259" key="4">
    <source>
        <dbReference type="PROSITE" id="PS50076"/>
    </source>
</evidence>
<dbReference type="PROSITE" id="PS50076">
    <property type="entry name" value="DNAJ_2"/>
    <property type="match status" value="1"/>
</dbReference>
<dbReference type="SUPFAM" id="SSF103642">
    <property type="entry name" value="Sec-C motif"/>
    <property type="match status" value="1"/>
</dbReference>
<dbReference type="Pfam" id="PF02810">
    <property type="entry name" value="SEC-C"/>
    <property type="match status" value="1"/>
</dbReference>
<dbReference type="GO" id="GO:0005737">
    <property type="term" value="C:cytoplasm"/>
    <property type="evidence" value="ECO:0007669"/>
    <property type="project" value="TreeGrafter"/>
</dbReference>
<dbReference type="InterPro" id="IPR001623">
    <property type="entry name" value="DnaJ_domain"/>
</dbReference>
<sequence length="467" mass="54587">MKDYYEILGINKEASKSEIKKAYFKMIRKFPPDIYEEEFIEIREAYETLSNEKTKEEYDLLIRVSGVVREKFELAKELMSEGDIIGAIDLLEDIEKEYPNILVHKLLLGEAYMLNGNTGKAIKLYKRLVKKEPKNAAFRGHLANAYLERGFNRKAVKEYEKAIEIDEDNISFWLGLASAYIVSKRLCKAEDVLNRAIDLGKKNGWDLSVFYYNLILKEFVMDNEEKLIEYLDKLIELFGESEGTKDDVAWQLVGIGQYMALAGHVDYAELIIDKAYKLSQNDKNIKKIKKELSVYNNLSDEYEIMIEDDEIPDEIKGIISSKILPMPVLEKLGYDEMVILAHKANMCGNFEVMKNSIKKLKIKYPKLYKVEEKFFRDIFNKKSREKIMFQMINEISKMPDFDNVFDRGYEEFGIFDETFDEGYYNEGFDEQYYELQKPFIREEPKIGRNDPCPCGSGKKYKKCCGKI</sequence>
<dbReference type="Gene3D" id="1.10.287.110">
    <property type="entry name" value="DnaJ domain"/>
    <property type="match status" value="1"/>
</dbReference>
<evidence type="ECO:0000313" key="6">
    <source>
        <dbReference type="Proteomes" id="UP000075531"/>
    </source>
</evidence>
<reference evidence="5 6" key="1">
    <citation type="submission" date="2016-02" db="EMBL/GenBank/DDBJ databases">
        <title>Genome sequence of Clostridium tepidiprofundi DSM 19306.</title>
        <authorList>
            <person name="Poehlein A."/>
            <person name="Daniel R."/>
        </authorList>
    </citation>
    <scope>NUCLEOTIDE SEQUENCE [LARGE SCALE GENOMIC DNA]</scope>
    <source>
        <strain evidence="5 6">DSM 19306</strain>
    </source>
</reference>
<dbReference type="SUPFAM" id="SSF46565">
    <property type="entry name" value="Chaperone J-domain"/>
    <property type="match status" value="1"/>
</dbReference>
<dbReference type="AlphaFoldDB" id="A0A151B5Q5"/>
<evidence type="ECO:0000256" key="3">
    <source>
        <dbReference type="PROSITE-ProRule" id="PRU00339"/>
    </source>
</evidence>
<dbReference type="PROSITE" id="PS50005">
    <property type="entry name" value="TPR"/>
    <property type="match status" value="2"/>
</dbReference>
<dbReference type="OrthoDB" id="129696at2"/>
<keyword evidence="1" id="KW-0235">DNA replication</keyword>
<dbReference type="Pfam" id="PF14559">
    <property type="entry name" value="TPR_19"/>
    <property type="match status" value="1"/>
</dbReference>
<evidence type="ECO:0000256" key="1">
    <source>
        <dbReference type="ARBA" id="ARBA00022705"/>
    </source>
</evidence>
<gene>
    <name evidence="5" type="primary">dnaJ_1</name>
    <name evidence="5" type="ORF">CLTEP_08860</name>
</gene>
<dbReference type="Gene3D" id="1.25.40.10">
    <property type="entry name" value="Tetratricopeptide repeat domain"/>
    <property type="match status" value="1"/>
</dbReference>
<dbReference type="SMART" id="SM00271">
    <property type="entry name" value="DnaJ"/>
    <property type="match status" value="1"/>
</dbReference>
<dbReference type="GO" id="GO:0051082">
    <property type="term" value="F:unfolded protein binding"/>
    <property type="evidence" value="ECO:0007669"/>
    <property type="project" value="TreeGrafter"/>
</dbReference>
<dbReference type="GO" id="GO:0006260">
    <property type="term" value="P:DNA replication"/>
    <property type="evidence" value="ECO:0007669"/>
    <property type="project" value="UniProtKB-KW"/>
</dbReference>
<dbReference type="SMART" id="SM00028">
    <property type="entry name" value="TPR"/>
    <property type="match status" value="5"/>
</dbReference>
<protein>
    <submittedName>
        <fullName evidence="5">Chaperone protein DnaJ</fullName>
    </submittedName>
</protein>
<dbReference type="Gene3D" id="3.10.450.50">
    <property type="match status" value="1"/>
</dbReference>
<feature type="repeat" description="TPR" evidence="3">
    <location>
        <begin position="136"/>
        <end position="169"/>
    </location>
</feature>
<dbReference type="InterPro" id="IPR019734">
    <property type="entry name" value="TPR_rpt"/>
</dbReference>
<dbReference type="EMBL" id="LTBA01000005">
    <property type="protein sequence ID" value="KYH35261.1"/>
    <property type="molecule type" value="Genomic_DNA"/>
</dbReference>
<feature type="repeat" description="TPR" evidence="3">
    <location>
        <begin position="102"/>
        <end position="135"/>
    </location>
</feature>
<dbReference type="GO" id="GO:0042026">
    <property type="term" value="P:protein refolding"/>
    <property type="evidence" value="ECO:0007669"/>
    <property type="project" value="TreeGrafter"/>
</dbReference>
<dbReference type="InterPro" id="IPR036869">
    <property type="entry name" value="J_dom_sf"/>
</dbReference>
<dbReference type="PROSITE" id="PS00636">
    <property type="entry name" value="DNAJ_1"/>
    <property type="match status" value="1"/>
</dbReference>
<keyword evidence="3" id="KW-0802">TPR repeat</keyword>
<dbReference type="PANTHER" id="PTHR43096:SF52">
    <property type="entry name" value="DNAJ HOMOLOG 1, MITOCHONDRIAL-RELATED"/>
    <property type="match status" value="1"/>
</dbReference>
<dbReference type="InterPro" id="IPR011990">
    <property type="entry name" value="TPR-like_helical_dom_sf"/>
</dbReference>
<dbReference type="Pfam" id="PF13414">
    <property type="entry name" value="TPR_11"/>
    <property type="match status" value="1"/>
</dbReference>
<dbReference type="RefSeq" id="WP_066823135.1">
    <property type="nucleotide sequence ID" value="NZ_LTBA01000005.1"/>
</dbReference>
<dbReference type="SUPFAM" id="SSF48452">
    <property type="entry name" value="TPR-like"/>
    <property type="match status" value="1"/>
</dbReference>
<keyword evidence="2" id="KW-0143">Chaperone</keyword>
<proteinExistence type="predicted"/>
<dbReference type="PANTHER" id="PTHR43096">
    <property type="entry name" value="DNAJ HOMOLOG 1, MITOCHONDRIAL-RELATED"/>
    <property type="match status" value="1"/>
</dbReference>
<dbReference type="Proteomes" id="UP000075531">
    <property type="component" value="Unassembled WGS sequence"/>
</dbReference>
<name>A0A151B5Q5_9CLOT</name>
<feature type="domain" description="J" evidence="4">
    <location>
        <begin position="3"/>
        <end position="62"/>
    </location>
</feature>
<comment type="caution">
    <text evidence="5">The sequence shown here is derived from an EMBL/GenBank/DDBJ whole genome shotgun (WGS) entry which is preliminary data.</text>
</comment>
<organism evidence="5 6">
    <name type="scientific">Clostridium tepidiprofundi DSM 19306</name>
    <dbReference type="NCBI Taxonomy" id="1121338"/>
    <lineage>
        <taxon>Bacteria</taxon>
        <taxon>Bacillati</taxon>
        <taxon>Bacillota</taxon>
        <taxon>Clostridia</taxon>
        <taxon>Eubacteriales</taxon>
        <taxon>Clostridiaceae</taxon>
        <taxon>Clostridium</taxon>
    </lineage>
</organism>